<feature type="region of interest" description="Disordered" evidence="2">
    <location>
        <begin position="672"/>
        <end position="705"/>
    </location>
</feature>
<feature type="domain" description="Actin interacting protein 3-like C-terminal" evidence="3">
    <location>
        <begin position="574"/>
        <end position="650"/>
    </location>
</feature>
<proteinExistence type="predicted"/>
<feature type="compositionally biased region" description="Polar residues" evidence="2">
    <location>
        <begin position="496"/>
        <end position="520"/>
    </location>
</feature>
<keyword evidence="1" id="KW-0175">Coiled coil</keyword>
<gene>
    <name evidence="4" type="ORF">P4O66_001298</name>
</gene>
<feature type="compositionally biased region" description="Low complexity" evidence="2">
    <location>
        <begin position="1349"/>
        <end position="1366"/>
    </location>
</feature>
<dbReference type="InterPro" id="IPR051825">
    <property type="entry name" value="SRCIN1"/>
</dbReference>
<reference evidence="4" key="1">
    <citation type="submission" date="2023-03" db="EMBL/GenBank/DDBJ databases">
        <title>Electrophorus voltai genome.</title>
        <authorList>
            <person name="Bian C."/>
        </authorList>
    </citation>
    <scope>NUCLEOTIDE SEQUENCE</scope>
    <source>
        <strain evidence="4">CB-2022</strain>
        <tissue evidence="4">Muscle</tissue>
    </source>
</reference>
<dbReference type="Proteomes" id="UP001239994">
    <property type="component" value="Unassembled WGS sequence"/>
</dbReference>
<dbReference type="PANTHER" id="PTHR22741">
    <property type="entry name" value="P140CAP/SNIP-RELATED"/>
    <property type="match status" value="1"/>
</dbReference>
<evidence type="ECO:0000256" key="2">
    <source>
        <dbReference type="SAM" id="MobiDB-lite"/>
    </source>
</evidence>
<organism evidence="4 5">
    <name type="scientific">Electrophorus voltai</name>
    <dbReference type="NCBI Taxonomy" id="2609070"/>
    <lineage>
        <taxon>Eukaryota</taxon>
        <taxon>Metazoa</taxon>
        <taxon>Chordata</taxon>
        <taxon>Craniata</taxon>
        <taxon>Vertebrata</taxon>
        <taxon>Euteleostomi</taxon>
        <taxon>Actinopterygii</taxon>
        <taxon>Neopterygii</taxon>
        <taxon>Teleostei</taxon>
        <taxon>Ostariophysi</taxon>
        <taxon>Gymnotiformes</taxon>
        <taxon>Gymnotoidei</taxon>
        <taxon>Gymnotidae</taxon>
        <taxon>Electrophorus</taxon>
    </lineage>
</organism>
<dbReference type="GO" id="GO:0014069">
    <property type="term" value="C:postsynaptic density"/>
    <property type="evidence" value="ECO:0007669"/>
    <property type="project" value="TreeGrafter"/>
</dbReference>
<dbReference type="Gene3D" id="1.20.58.1540">
    <property type="entry name" value="Actin interacting protein 3, C-terminal domain"/>
    <property type="match status" value="1"/>
</dbReference>
<comment type="caution">
    <text evidence="4">The sequence shown here is derived from an EMBL/GenBank/DDBJ whole genome shotgun (WGS) entry which is preliminary data.</text>
</comment>
<feature type="compositionally biased region" description="Basic and acidic residues" evidence="2">
    <location>
        <begin position="79"/>
        <end position="97"/>
    </location>
</feature>
<sequence>MGPKSREKKDQEETEDRKEKNNREMVVGAGSKHECTPRVGSMTLDCLNDPDFGFAPIKSCSSQHMRPPPYRSMLQNEQPNKDAARERDSGRWFRWDETSAVSTQSEFVTSQRHQTRDSKSPGAVGTQASRHPWKKQDHVYFDDDEISVSVAIPQATQYGPVPSTRHAARPDRGPVPGVRDAAHPDPGPGVRDATHPDPVPVPGIVDATSSVPVPGLVDAVQPVTRSVPVASSLDPLDLLSVLTASAMPPDLPLPPMAAAALPDPPPLLMAAAAPLDPPVPIPGVGETTPQVPVPRARPVPLVTPPSSPVSPTAPLFLPSLLPGFVLVPVVLSVPVPVSVPISVPVSPFISVPVPVRVSVPVPVSIFVPVPGLSSPVAPVSVSADVPVPAPYHVLCSVPVSGLSDPASRLGPVPAPDLSRSVPVGVSSGVETTGVLEEQGVGMFRGEHADCQRQYHTLAVSPRRFSSPDMDAMAKIHKGDAERQRIKHPGHHAATLVSGNCSRQQARTPRTSSAGQQSLGDQTGGRPFYASAENLESMGDAELPLAFSRTNRLRQSLPLARSPSQSKLRAPGVLFLQLGDETRRVHVAHEITTMETLHALIAHVFPQKLNVGSLRSPSIAVLIKDEARNVFYELEDPRDIHDRCVLKIYCREAQYAGPHHTHLANGDLRRELVYTSRPPPSPQPHPYQHQPHAPQPPGHAHPAFCPSPSAILERRDVKPDEEMAPPSKSVVLLKNEAIYADPYALIHDPRLGGLSAQALAYRRPSLRSLGPYSAAALQCELEGALYRPGGPLYADPYATMGFRTLPPASPQKLSDGRDPYRGQPARGSPGRQGYRKDGTMFVESPKTRPGGPQLDQMCVVGGPGGEAVTLPGYSTPLPGNEIETRERMEAMEKQIASLTGLVQSVLTRPPDSPEKAETASDCSGPDSGRFIKRKAMTPSAPLALMPPPPKAASQPITMSRSQMQLHLNELQESTSDLRRQLSQLRKLQLQNQDSVHALLRQTEADLGLCLIEASRTQEDPLQRQRLLVEEERLRYLNEEELIIQQLRDLERSVEEMKTGAGLNHRLVTEQEVEQKSQELRRLGETLTDLKNQFPTLQSKMRVVLRVEVEAVKFLKEEPLRLEALLKRCRNVTDTLTLLRRQVSEGIWKRPEDFSSSVSSDTDFVKGCDLDILTSPSLSSMHELASALPGTAAFSASLGSSANLGSNSTLTNTASIGSTASLSSALGSALSSSLGGATALTGTTTLGSWLAGTGAVDSSFPLQDGTLVGLAKSRGLDEPLARRELDKGVSVEVRLAAERDWEEKRASLTQFSTQDINRLLEETQAELMKAIPDLDFAAKQITKPAVPPKPQLSSLPKPASASSTPSSTPEHHPVKTSPRPGSKENAQRRESGELTVARHRTEKLSKSPPPPPPRRSFPSGHGLTTNSSGEVIIVSKNVKSFFISCKKLEKSENGEESDMSTQTSAIKFRRPSTSDGPRPPSTPPVIAASGMKEDEDEEEKIMAELESVSTSPGSAKPSAAFRLKNLQQTSLERKGRKQREEFPKLQPGQQQESYM</sequence>
<feature type="region of interest" description="Disordered" evidence="2">
    <location>
        <begin position="157"/>
        <end position="192"/>
    </location>
</feature>
<feature type="compositionally biased region" description="Polar residues" evidence="2">
    <location>
        <begin position="99"/>
        <end position="112"/>
    </location>
</feature>
<dbReference type="Pfam" id="PF03915">
    <property type="entry name" value="AIP3"/>
    <property type="match status" value="1"/>
</dbReference>
<feature type="region of interest" description="Disordered" evidence="2">
    <location>
        <begin position="55"/>
        <end position="133"/>
    </location>
</feature>
<evidence type="ECO:0000313" key="4">
    <source>
        <dbReference type="EMBL" id="KAK1794577.1"/>
    </source>
</evidence>
<dbReference type="EMBL" id="JAROKS010000016">
    <property type="protein sequence ID" value="KAK1794577.1"/>
    <property type="molecule type" value="Genomic_DNA"/>
</dbReference>
<evidence type="ECO:0000256" key="1">
    <source>
        <dbReference type="ARBA" id="ARBA00023054"/>
    </source>
</evidence>
<keyword evidence="5" id="KW-1185">Reference proteome</keyword>
<name>A0AAD8Z822_9TELE</name>
<dbReference type="GO" id="GO:0005737">
    <property type="term" value="C:cytoplasm"/>
    <property type="evidence" value="ECO:0007669"/>
    <property type="project" value="TreeGrafter"/>
</dbReference>
<feature type="compositionally biased region" description="Basic and acidic residues" evidence="2">
    <location>
        <begin position="1379"/>
        <end position="1390"/>
    </location>
</feature>
<dbReference type="InterPro" id="IPR022782">
    <property type="entry name" value="AIP3-like_C"/>
</dbReference>
<accession>A0AAD8Z822</accession>
<evidence type="ECO:0000313" key="5">
    <source>
        <dbReference type="Proteomes" id="UP001239994"/>
    </source>
</evidence>
<dbReference type="GO" id="GO:0061001">
    <property type="term" value="P:regulation of dendritic spine morphogenesis"/>
    <property type="evidence" value="ECO:0007669"/>
    <property type="project" value="TreeGrafter"/>
</dbReference>
<feature type="region of interest" description="Disordered" evidence="2">
    <location>
        <begin position="804"/>
        <end position="852"/>
    </location>
</feature>
<feature type="region of interest" description="Disordered" evidence="2">
    <location>
        <begin position="1"/>
        <end position="40"/>
    </location>
</feature>
<feature type="region of interest" description="Disordered" evidence="2">
    <location>
        <begin position="490"/>
        <end position="528"/>
    </location>
</feature>
<feature type="region of interest" description="Disordered" evidence="2">
    <location>
        <begin position="1342"/>
        <end position="1428"/>
    </location>
</feature>
<feature type="region of interest" description="Disordered" evidence="2">
    <location>
        <begin position="906"/>
        <end position="927"/>
    </location>
</feature>
<dbReference type="GO" id="GO:0015629">
    <property type="term" value="C:actin cytoskeleton"/>
    <property type="evidence" value="ECO:0007669"/>
    <property type="project" value="TreeGrafter"/>
</dbReference>
<protein>
    <recommendedName>
        <fullName evidence="3">Actin interacting protein 3-like C-terminal domain-containing protein</fullName>
    </recommendedName>
</protein>
<feature type="compositionally biased region" description="Polar residues" evidence="2">
    <location>
        <begin position="1457"/>
        <end position="1473"/>
    </location>
</feature>
<feature type="region of interest" description="Disordered" evidence="2">
    <location>
        <begin position="1446"/>
        <end position="1553"/>
    </location>
</feature>
<dbReference type="PANTHER" id="PTHR22741:SF5">
    <property type="entry name" value="SRC KINASE SIGNALING INHIBITOR 1"/>
    <property type="match status" value="1"/>
</dbReference>
<evidence type="ECO:0000259" key="3">
    <source>
        <dbReference type="Pfam" id="PF03915"/>
    </source>
</evidence>
<feature type="compositionally biased region" description="Basic and acidic residues" evidence="2">
    <location>
        <begin position="1"/>
        <end position="23"/>
    </location>
</feature>